<comment type="similarity">
    <text evidence="2">Belongs to the YbaB/EbfC family.</text>
</comment>
<dbReference type="HAMAP" id="MF_00274">
    <property type="entry name" value="DNA_YbaB_EbfC"/>
    <property type="match status" value="1"/>
</dbReference>
<dbReference type="Pfam" id="PF02575">
    <property type="entry name" value="YbaB_DNA_bd"/>
    <property type="match status" value="1"/>
</dbReference>
<dbReference type="OrthoDB" id="3788593at2"/>
<dbReference type="SUPFAM" id="SSF82607">
    <property type="entry name" value="YbaB-like"/>
    <property type="match status" value="1"/>
</dbReference>
<dbReference type="GO" id="GO:0005829">
    <property type="term" value="C:cytosol"/>
    <property type="evidence" value="ECO:0007669"/>
    <property type="project" value="TreeGrafter"/>
</dbReference>
<evidence type="ECO:0000256" key="4">
    <source>
        <dbReference type="SAM" id="MobiDB-lite"/>
    </source>
</evidence>
<comment type="caution">
    <text evidence="5">The sequence shown here is derived from an EMBL/GenBank/DDBJ whole genome shotgun (WGS) entry which is preliminary data.</text>
</comment>
<dbReference type="PANTHER" id="PTHR33449">
    <property type="entry name" value="NUCLEOID-ASSOCIATED PROTEIN YBAB"/>
    <property type="match status" value="1"/>
</dbReference>
<evidence type="ECO:0000313" key="5">
    <source>
        <dbReference type="EMBL" id="ROR89284.1"/>
    </source>
</evidence>
<proteinExistence type="inferred from homology"/>
<organism evidence="5 6">
    <name type="scientific">Nocardioides aurantiacus</name>
    <dbReference type="NCBI Taxonomy" id="86796"/>
    <lineage>
        <taxon>Bacteria</taxon>
        <taxon>Bacillati</taxon>
        <taxon>Actinomycetota</taxon>
        <taxon>Actinomycetes</taxon>
        <taxon>Propionibacteriales</taxon>
        <taxon>Nocardioidaceae</taxon>
        <taxon>Nocardioides</taxon>
    </lineage>
</organism>
<dbReference type="GO" id="GO:0003677">
    <property type="term" value="F:DNA binding"/>
    <property type="evidence" value="ECO:0007669"/>
    <property type="project" value="UniProtKB-UniRule"/>
</dbReference>
<dbReference type="Gene3D" id="3.30.1310.10">
    <property type="entry name" value="Nucleoid-associated protein YbaB-like domain"/>
    <property type="match status" value="1"/>
</dbReference>
<keyword evidence="6" id="KW-1185">Reference proteome</keyword>
<keyword evidence="2" id="KW-0963">Cytoplasm</keyword>
<comment type="function">
    <text evidence="2">Binds to DNA and alters its conformation. May be involved in regulation of gene expression, nucleoid organization and DNA protection.</text>
</comment>
<dbReference type="Proteomes" id="UP000281738">
    <property type="component" value="Unassembled WGS sequence"/>
</dbReference>
<comment type="subunit">
    <text evidence="2">Homodimer.</text>
</comment>
<evidence type="ECO:0000256" key="2">
    <source>
        <dbReference type="HAMAP-Rule" id="MF_00274"/>
    </source>
</evidence>
<dbReference type="InterPro" id="IPR036894">
    <property type="entry name" value="YbaB-like_sf"/>
</dbReference>
<reference evidence="5 6" key="1">
    <citation type="submission" date="2018-11" db="EMBL/GenBank/DDBJ databases">
        <title>Sequencing the genomes of 1000 actinobacteria strains.</title>
        <authorList>
            <person name="Klenk H.-P."/>
        </authorList>
    </citation>
    <scope>NUCLEOTIDE SEQUENCE [LARGE SCALE GENOMIC DNA]</scope>
    <source>
        <strain evidence="5 6">DSM 12652</strain>
    </source>
</reference>
<keyword evidence="3" id="KW-0175">Coiled coil</keyword>
<name>A0A3N2CPN3_9ACTN</name>
<feature type="compositionally biased region" description="Gly residues" evidence="4">
    <location>
        <begin position="109"/>
        <end position="120"/>
    </location>
</feature>
<evidence type="ECO:0000256" key="3">
    <source>
        <dbReference type="SAM" id="Coils"/>
    </source>
</evidence>
<dbReference type="GO" id="GO:0043590">
    <property type="term" value="C:bacterial nucleoid"/>
    <property type="evidence" value="ECO:0007669"/>
    <property type="project" value="UniProtKB-UniRule"/>
</dbReference>
<feature type="region of interest" description="Disordered" evidence="4">
    <location>
        <begin position="109"/>
        <end position="132"/>
    </location>
</feature>
<dbReference type="InterPro" id="IPR004401">
    <property type="entry name" value="YbaB/EbfC"/>
</dbReference>
<dbReference type="PANTHER" id="PTHR33449:SF1">
    <property type="entry name" value="NUCLEOID-ASSOCIATED PROTEIN YBAB"/>
    <property type="match status" value="1"/>
</dbReference>
<dbReference type="RefSeq" id="WP_123388676.1">
    <property type="nucleotide sequence ID" value="NZ_RKHO01000001.1"/>
</dbReference>
<evidence type="ECO:0000256" key="1">
    <source>
        <dbReference type="ARBA" id="ARBA00023125"/>
    </source>
</evidence>
<feature type="coiled-coil region" evidence="3">
    <location>
        <begin position="11"/>
        <end position="38"/>
    </location>
</feature>
<protein>
    <recommendedName>
        <fullName evidence="2">Nucleoid-associated protein EDD33_0103</fullName>
    </recommendedName>
</protein>
<keyword evidence="1 2" id="KW-0238">DNA-binding</keyword>
<sequence length="132" mass="13187">MTDNPFGSFDLNSMLEQAQQMQAQLMQAQAELAERTVEGSVGGVVVTLSGTGDLTGVTVSPEAVAGTDAESLTDLGDLVVAAYRDAKSRVDELAADALGPLAGGGLDLGGDLGGALGGPGADPQEPRRPGGF</sequence>
<dbReference type="AlphaFoldDB" id="A0A3N2CPN3"/>
<gene>
    <name evidence="5" type="ORF">EDD33_0103</name>
</gene>
<dbReference type="EMBL" id="RKHO01000001">
    <property type="protein sequence ID" value="ROR89284.1"/>
    <property type="molecule type" value="Genomic_DNA"/>
</dbReference>
<accession>A0A3N2CPN3</accession>
<evidence type="ECO:0000313" key="6">
    <source>
        <dbReference type="Proteomes" id="UP000281738"/>
    </source>
</evidence>
<comment type="subcellular location">
    <subcellularLocation>
        <location evidence="2">Cytoplasm</location>
        <location evidence="2">Nucleoid</location>
    </subcellularLocation>
</comment>